<proteinExistence type="inferred from homology"/>
<dbReference type="EMBL" id="JAWDJX010000012">
    <property type="protein sequence ID" value="KAK3054409.1"/>
    <property type="molecule type" value="Genomic_DNA"/>
</dbReference>
<dbReference type="Pfam" id="PF00561">
    <property type="entry name" value="Abhydrolase_1"/>
    <property type="match status" value="1"/>
</dbReference>
<dbReference type="GO" id="GO:0016787">
    <property type="term" value="F:hydrolase activity"/>
    <property type="evidence" value="ECO:0007669"/>
    <property type="project" value="UniProtKB-KW"/>
</dbReference>
<evidence type="ECO:0000256" key="1">
    <source>
        <dbReference type="ARBA" id="ARBA00022801"/>
    </source>
</evidence>
<comment type="caution">
    <text evidence="4">The sequence shown here is derived from an EMBL/GenBank/DDBJ whole genome shotgun (WGS) entry which is preliminary data.</text>
</comment>
<evidence type="ECO:0000313" key="4">
    <source>
        <dbReference type="EMBL" id="KAK3054409.1"/>
    </source>
</evidence>
<gene>
    <name evidence="4" type="ORF">LTR09_004677</name>
</gene>
<keyword evidence="5" id="KW-1185">Reference proteome</keyword>
<name>A0AAJ0DPJ4_9PEZI</name>
<dbReference type="Proteomes" id="UP001271007">
    <property type="component" value="Unassembled WGS sequence"/>
</dbReference>
<reference evidence="4" key="1">
    <citation type="submission" date="2023-04" db="EMBL/GenBank/DDBJ databases">
        <title>Black Yeasts Isolated from many extreme environments.</title>
        <authorList>
            <person name="Coleine C."/>
            <person name="Stajich J.E."/>
            <person name="Selbmann L."/>
        </authorList>
    </citation>
    <scope>NUCLEOTIDE SEQUENCE</scope>
    <source>
        <strain evidence="4">CCFEE 5312</strain>
    </source>
</reference>
<evidence type="ECO:0000259" key="3">
    <source>
        <dbReference type="Pfam" id="PF00561"/>
    </source>
</evidence>
<sequence>MNIAGGIAKAFDVDDSRWVHARAVVEPGMVGIEQGVMLHCITCPPPDGVTSKGTILLVHGFPQTSYQFRRVITPLADAGYFIVAPDYRGAGGSTKPRSGFDKTTMARNLHTLITSVLSIKEPIHLVGHDIGAMIVHAYDTEYPSSTASICTGEAALPGSPAFEARAASLGAWHYTFHAVLDLPELLVAGKERIYLKHMYDRLSQNPDAISDADLGVYAQSYSQPGALRCGFDVYRAFEEDAVANEKRVEEKGKCGVRCLALWGEKSYTDEEMATAMVGRYYERVEYGSVKGAGHWVAEENPGGFVESVLAWVGRE</sequence>
<protein>
    <recommendedName>
        <fullName evidence="3">AB hydrolase-1 domain-containing protein</fullName>
    </recommendedName>
</protein>
<dbReference type="InterPro" id="IPR000639">
    <property type="entry name" value="Epox_hydrolase-like"/>
</dbReference>
<evidence type="ECO:0000256" key="2">
    <source>
        <dbReference type="ARBA" id="ARBA00038334"/>
    </source>
</evidence>
<accession>A0AAJ0DPJ4</accession>
<feature type="domain" description="AB hydrolase-1" evidence="3">
    <location>
        <begin position="54"/>
        <end position="301"/>
    </location>
</feature>
<organism evidence="4 5">
    <name type="scientific">Extremus antarcticus</name>
    <dbReference type="NCBI Taxonomy" id="702011"/>
    <lineage>
        <taxon>Eukaryota</taxon>
        <taxon>Fungi</taxon>
        <taxon>Dikarya</taxon>
        <taxon>Ascomycota</taxon>
        <taxon>Pezizomycotina</taxon>
        <taxon>Dothideomycetes</taxon>
        <taxon>Dothideomycetidae</taxon>
        <taxon>Mycosphaerellales</taxon>
        <taxon>Extremaceae</taxon>
        <taxon>Extremus</taxon>
    </lineage>
</organism>
<dbReference type="Gene3D" id="3.40.50.1820">
    <property type="entry name" value="alpha/beta hydrolase"/>
    <property type="match status" value="1"/>
</dbReference>
<dbReference type="InterPro" id="IPR000073">
    <property type="entry name" value="AB_hydrolase_1"/>
</dbReference>
<dbReference type="AlphaFoldDB" id="A0AAJ0DPJ4"/>
<dbReference type="InterPro" id="IPR029058">
    <property type="entry name" value="AB_hydrolase_fold"/>
</dbReference>
<dbReference type="SUPFAM" id="SSF53474">
    <property type="entry name" value="alpha/beta-Hydrolases"/>
    <property type="match status" value="1"/>
</dbReference>
<dbReference type="PANTHER" id="PTHR43329">
    <property type="entry name" value="EPOXIDE HYDROLASE"/>
    <property type="match status" value="1"/>
</dbReference>
<evidence type="ECO:0000313" key="5">
    <source>
        <dbReference type="Proteomes" id="UP001271007"/>
    </source>
</evidence>
<keyword evidence="1" id="KW-0378">Hydrolase</keyword>
<dbReference type="PRINTS" id="PR00412">
    <property type="entry name" value="EPOXHYDRLASE"/>
</dbReference>
<comment type="similarity">
    <text evidence="2">Belongs to the AB hydrolase superfamily. Epoxide hydrolase family.</text>
</comment>